<dbReference type="STRING" id="98765.A0A2R6NX11"/>
<dbReference type="Proteomes" id="UP000186601">
    <property type="component" value="Unassembled WGS sequence"/>
</dbReference>
<protein>
    <recommendedName>
        <fullName evidence="1">DUF6589 domain-containing protein</fullName>
    </recommendedName>
</protein>
<evidence type="ECO:0000313" key="3">
    <source>
        <dbReference type="Proteomes" id="UP000186601"/>
    </source>
</evidence>
<gene>
    <name evidence="2" type="ORF">PHLCEN_2v7265</name>
</gene>
<evidence type="ECO:0000259" key="1">
    <source>
        <dbReference type="Pfam" id="PF20231"/>
    </source>
</evidence>
<proteinExistence type="predicted"/>
<dbReference type="OrthoDB" id="2799166at2759"/>
<dbReference type="InterPro" id="IPR046496">
    <property type="entry name" value="DUF6589"/>
</dbReference>
<dbReference type="AlphaFoldDB" id="A0A2R6NX11"/>
<keyword evidence="3" id="KW-1185">Reference proteome</keyword>
<accession>A0A2R6NX11</accession>
<evidence type="ECO:0000313" key="2">
    <source>
        <dbReference type="EMBL" id="PSR78851.1"/>
    </source>
</evidence>
<name>A0A2R6NX11_9APHY</name>
<reference evidence="2 3" key="1">
    <citation type="submission" date="2018-02" db="EMBL/GenBank/DDBJ databases">
        <title>Genome sequence of the basidiomycete white-rot fungus Phlebia centrifuga.</title>
        <authorList>
            <person name="Granchi Z."/>
            <person name="Peng M."/>
            <person name="de Vries R.P."/>
            <person name="Hilden K."/>
            <person name="Makela M.R."/>
            <person name="Grigoriev I."/>
            <person name="Riley R."/>
        </authorList>
    </citation>
    <scope>NUCLEOTIDE SEQUENCE [LARGE SCALE GENOMIC DNA]</scope>
    <source>
        <strain evidence="2 3">FBCC195</strain>
    </source>
</reference>
<organism evidence="2 3">
    <name type="scientific">Hermanssonia centrifuga</name>
    <dbReference type="NCBI Taxonomy" id="98765"/>
    <lineage>
        <taxon>Eukaryota</taxon>
        <taxon>Fungi</taxon>
        <taxon>Dikarya</taxon>
        <taxon>Basidiomycota</taxon>
        <taxon>Agaricomycotina</taxon>
        <taxon>Agaricomycetes</taxon>
        <taxon>Polyporales</taxon>
        <taxon>Meruliaceae</taxon>
        <taxon>Hermanssonia</taxon>
    </lineage>
</organism>
<sequence>MVIYQAQGSGASWDWLETVSPCINVLRALATQMNENLGARQGSKHHNPDLTNDIQELMKALRTHRVYAKESGCVIDDGTAVPDAFVHGLHGLLGPLRDYNIAFERLRARRKVPPLVADSYPVPRACRSKR</sequence>
<dbReference type="EMBL" id="MLYV02000721">
    <property type="protein sequence ID" value="PSR78851.1"/>
    <property type="molecule type" value="Genomic_DNA"/>
</dbReference>
<dbReference type="Pfam" id="PF20231">
    <property type="entry name" value="DUF6589"/>
    <property type="match status" value="1"/>
</dbReference>
<comment type="caution">
    <text evidence="2">The sequence shown here is derived from an EMBL/GenBank/DDBJ whole genome shotgun (WGS) entry which is preliminary data.</text>
</comment>
<feature type="domain" description="DUF6589" evidence="1">
    <location>
        <begin position="2"/>
        <end position="45"/>
    </location>
</feature>